<gene>
    <name evidence="1" type="ORF">LNKW23_29510</name>
</gene>
<dbReference type="CDD" id="cd02440">
    <property type="entry name" value="AdoMet_MTases"/>
    <property type="match status" value="1"/>
</dbReference>
<protein>
    <recommendedName>
        <fullName evidence="3">Class I SAM-dependent methyltransferase</fullName>
    </recommendedName>
</protein>
<keyword evidence="2" id="KW-1185">Reference proteome</keyword>
<comment type="caution">
    <text evidence="1">The sequence shown here is derived from an EMBL/GenBank/DDBJ whole genome shotgun (WGS) entry which is preliminary data.</text>
</comment>
<sequence length="350" mass="38853">MPEARDSRHLRRVKRLADLLAALRETVAALAEALPTRPSARDDDTIRALAERLSGLEPGIRQTASWLRKSAEGSAEARMLAEARVSLAALPRVLAAIERMLARVPEPLFPKPVPTDSAGRRLEVLSRGFALLEVAASGNLQASGMEEYGFPFIPLDLEHYVWGLQAMWRLLVALGRAEGARYLEVGCGAGGKLILAHEFFSTVEGIEYDAGYVERAALLGNTTWPGRKVTHADALHFDRYGEFDAIYSYVPLRDPELHNTMEQRLYTQARDGTVIFAPMLRASFLHTELPRFEPGLFVKGYFGAEMQALRDEAELVGGIAPPPLPRRHRIERRNLLQPVIDRLARAGFAP</sequence>
<dbReference type="EMBL" id="BSYI01000023">
    <property type="protein sequence ID" value="GMG83738.1"/>
    <property type="molecule type" value="Genomic_DNA"/>
</dbReference>
<accession>A0ABQ6LR00</accession>
<organism evidence="1 2">
    <name type="scientific">Paralimibaculum aggregatum</name>
    <dbReference type="NCBI Taxonomy" id="3036245"/>
    <lineage>
        <taxon>Bacteria</taxon>
        <taxon>Pseudomonadati</taxon>
        <taxon>Pseudomonadota</taxon>
        <taxon>Alphaproteobacteria</taxon>
        <taxon>Rhodobacterales</taxon>
        <taxon>Paracoccaceae</taxon>
        <taxon>Paralimibaculum</taxon>
    </lineage>
</organism>
<proteinExistence type="predicted"/>
<reference evidence="1 2" key="1">
    <citation type="submission" date="2023-04" db="EMBL/GenBank/DDBJ databases">
        <title>Marinoamorphus aggregata gen. nov., sp. Nov., isolate from tissue of brittle star Ophioplocus japonicus.</title>
        <authorList>
            <person name="Kawano K."/>
            <person name="Sawayama S."/>
            <person name="Nakagawa S."/>
        </authorList>
    </citation>
    <scope>NUCLEOTIDE SEQUENCE [LARGE SCALE GENOMIC DNA]</scope>
    <source>
        <strain evidence="1 2">NKW23</strain>
    </source>
</reference>
<evidence type="ECO:0000313" key="2">
    <source>
        <dbReference type="Proteomes" id="UP001239909"/>
    </source>
</evidence>
<dbReference type="Proteomes" id="UP001239909">
    <property type="component" value="Unassembled WGS sequence"/>
</dbReference>
<dbReference type="SUPFAM" id="SSF53335">
    <property type="entry name" value="S-adenosyl-L-methionine-dependent methyltransferases"/>
    <property type="match status" value="1"/>
</dbReference>
<dbReference type="RefSeq" id="WP_285672531.1">
    <property type="nucleotide sequence ID" value="NZ_BSYI01000023.1"/>
</dbReference>
<dbReference type="InterPro" id="IPR029063">
    <property type="entry name" value="SAM-dependent_MTases_sf"/>
</dbReference>
<evidence type="ECO:0008006" key="3">
    <source>
        <dbReference type="Google" id="ProtNLM"/>
    </source>
</evidence>
<evidence type="ECO:0000313" key="1">
    <source>
        <dbReference type="EMBL" id="GMG83738.1"/>
    </source>
</evidence>
<name>A0ABQ6LR00_9RHOB</name>
<dbReference type="Gene3D" id="3.40.50.150">
    <property type="entry name" value="Vaccinia Virus protein VP39"/>
    <property type="match status" value="1"/>
</dbReference>